<reference evidence="2" key="1">
    <citation type="journal article" date="2016" name="Genome Announc.">
        <title>Complete Genome Sequence of Geobacillus thermoglucosidasius NCIMB 11955, the Progenitor of a Bioethanol Production Strain.</title>
        <authorList>
            <person name="Sheng L."/>
            <person name="Zhang Y."/>
            <person name="Minton N.P."/>
        </authorList>
    </citation>
    <scope>NUCLEOTIDE SEQUENCE [LARGE SCALE GENOMIC DNA]</scope>
    <source>
        <strain evidence="2">NCIMB 11955</strain>
    </source>
</reference>
<dbReference type="RefSeq" id="WP_065868252.1">
    <property type="nucleotide sequence ID" value="NZ_QQOJ01000004.1"/>
</dbReference>
<geneLocation type="plasmid" evidence="1 2">
    <name>pNCI002</name>
</geneLocation>
<keyword evidence="1" id="KW-0614">Plasmid</keyword>
<organism evidence="1 2">
    <name type="scientific">Parageobacillus thermoglucosidasius</name>
    <name type="common">Geobacillus thermoglucosidasius</name>
    <dbReference type="NCBI Taxonomy" id="1426"/>
    <lineage>
        <taxon>Bacteria</taxon>
        <taxon>Bacillati</taxon>
        <taxon>Bacillota</taxon>
        <taxon>Bacilli</taxon>
        <taxon>Bacillales</taxon>
        <taxon>Anoxybacillaceae</taxon>
        <taxon>Parageobacillus</taxon>
    </lineage>
</organism>
<gene>
    <name evidence="1" type="ORF">BCV53_19740</name>
</gene>
<dbReference type="EMBL" id="CP016624">
    <property type="protein sequence ID" value="ANZ32326.1"/>
    <property type="molecule type" value="Genomic_DNA"/>
</dbReference>
<evidence type="ECO:0000313" key="1">
    <source>
        <dbReference type="EMBL" id="ANZ32326.1"/>
    </source>
</evidence>
<accession>A0AAN1D8Q3</accession>
<evidence type="ECO:0000313" key="2">
    <source>
        <dbReference type="Proteomes" id="UP000093052"/>
    </source>
</evidence>
<protein>
    <submittedName>
        <fullName evidence="1">Uncharacterized protein</fullName>
    </submittedName>
</protein>
<dbReference type="AlphaFoldDB" id="A0AAN1D8Q3"/>
<sequence length="59" mass="7064">MEVEYYQPYDRPKDAIIYICSKDECGYMEMKKAAPGLLRALKRKIRDRRYAELLPGNRH</sequence>
<dbReference type="Proteomes" id="UP000093052">
    <property type="component" value="Plasmid pNCI002"/>
</dbReference>
<proteinExistence type="predicted"/>
<name>A0AAN1D8Q3_PARTM</name>
<keyword evidence="2" id="KW-1185">Reference proteome</keyword>